<feature type="compositionally biased region" description="Polar residues" evidence="10">
    <location>
        <begin position="230"/>
        <end position="248"/>
    </location>
</feature>
<keyword evidence="5 8" id="KW-0804">Transcription</keyword>
<keyword evidence="9" id="KW-0175">Coiled coil</keyword>
<name>A0A913WR75_EXADI</name>
<evidence type="ECO:0000256" key="5">
    <source>
        <dbReference type="ARBA" id="ARBA00023163"/>
    </source>
</evidence>
<dbReference type="OrthoDB" id="1929813at2759"/>
<dbReference type="Proteomes" id="UP000887567">
    <property type="component" value="Unplaced"/>
</dbReference>
<keyword evidence="12" id="KW-1185">Reference proteome</keyword>
<sequence length="272" mass="29603">MAARSNERTTKDIVNTILDDYEKLTRQLFESLSATSLYRGPTKNDASSVDAAKFVEQLTEKDKELQAAIRVAKEQMECQKLIQAAKDNVSKKDQEILKLENSLKEAEQILSQALFQAKKKLSAIEQANKGSVSSEELIKYAHKISSSNAVEAPTTWMPGDPRRPYPLDVEMRSGILGSRVCDGTNAGESFPSGQENTLSSTVAMSTDSIANGQSTVPLSWQSHLHGLPSTAEQQDLGNNVLGPSNGRQEQITTVEEVEFMSSSSSSSSSESP</sequence>
<dbReference type="GO" id="GO:0006357">
    <property type="term" value="P:regulation of transcription by RNA polymerase II"/>
    <property type="evidence" value="ECO:0007669"/>
    <property type="project" value="InterPro"/>
</dbReference>
<dbReference type="OMA" id="DYLCEEN"/>
<dbReference type="GO" id="GO:0016592">
    <property type="term" value="C:mediator complex"/>
    <property type="evidence" value="ECO:0007669"/>
    <property type="project" value="InterPro"/>
</dbReference>
<organism evidence="11 12">
    <name type="scientific">Exaiptasia diaphana</name>
    <name type="common">Tropical sea anemone</name>
    <name type="synonym">Aiptasia pulchella</name>
    <dbReference type="NCBI Taxonomy" id="2652724"/>
    <lineage>
        <taxon>Eukaryota</taxon>
        <taxon>Metazoa</taxon>
        <taxon>Cnidaria</taxon>
        <taxon>Anthozoa</taxon>
        <taxon>Hexacorallia</taxon>
        <taxon>Actiniaria</taxon>
        <taxon>Aiptasiidae</taxon>
        <taxon>Exaiptasia</taxon>
    </lineage>
</organism>
<evidence type="ECO:0000256" key="3">
    <source>
        <dbReference type="ARBA" id="ARBA00020629"/>
    </source>
</evidence>
<dbReference type="PANTHER" id="PTHR13208:SF2">
    <property type="entry name" value="MEDIATOR OF RNA POLYMERASE II TRANSCRIPTION SUBUNIT 4"/>
    <property type="match status" value="1"/>
</dbReference>
<dbReference type="GO" id="GO:0003712">
    <property type="term" value="F:transcription coregulator activity"/>
    <property type="evidence" value="ECO:0007669"/>
    <property type="project" value="InterPro"/>
</dbReference>
<comment type="function">
    <text evidence="8">Component of the Mediator complex, a coactivator involved in the regulated transcription of nearly all RNA polymerase II-dependent genes. Mediator functions as a bridge to convey information from gene-specific regulatory proteins to the basal RNA polymerase II transcription machinery. Mediator is recruited to promoters by direct interactions with regulatory proteins and serves as a scaffold for the assembly of a functional preinitiation complex with RNA polymerase II and the general transcription factors.</text>
</comment>
<evidence type="ECO:0000256" key="10">
    <source>
        <dbReference type="SAM" id="MobiDB-lite"/>
    </source>
</evidence>
<dbReference type="GO" id="GO:0070847">
    <property type="term" value="C:core mediator complex"/>
    <property type="evidence" value="ECO:0007669"/>
    <property type="project" value="TreeGrafter"/>
</dbReference>
<evidence type="ECO:0000256" key="8">
    <source>
        <dbReference type="RuleBase" id="RU364141"/>
    </source>
</evidence>
<proteinExistence type="inferred from homology"/>
<evidence type="ECO:0000256" key="4">
    <source>
        <dbReference type="ARBA" id="ARBA00023015"/>
    </source>
</evidence>
<keyword evidence="6 8" id="KW-0539">Nucleus</keyword>
<evidence type="ECO:0000256" key="6">
    <source>
        <dbReference type="ARBA" id="ARBA00023242"/>
    </source>
</evidence>
<gene>
    <name evidence="8" type="primary">MED4</name>
</gene>
<evidence type="ECO:0000256" key="9">
    <source>
        <dbReference type="SAM" id="Coils"/>
    </source>
</evidence>
<comment type="similarity">
    <text evidence="2 8">Belongs to the Mediator complex subunit 4 family.</text>
</comment>
<evidence type="ECO:0000256" key="1">
    <source>
        <dbReference type="ARBA" id="ARBA00004123"/>
    </source>
</evidence>
<dbReference type="EnsemblMetazoa" id="XM_021037234.2">
    <property type="protein sequence ID" value="XP_020892893.1"/>
    <property type="gene ID" value="LOC110232128"/>
</dbReference>
<protein>
    <recommendedName>
        <fullName evidence="3 8">Mediator of RNA polymerase II transcription subunit 4</fullName>
    </recommendedName>
    <alternativeName>
        <fullName evidence="7 8">Mediator complex subunit 4</fullName>
    </alternativeName>
</protein>
<comment type="subcellular location">
    <subcellularLocation>
        <location evidence="1 8">Nucleus</location>
    </subcellularLocation>
</comment>
<feature type="region of interest" description="Disordered" evidence="10">
    <location>
        <begin position="229"/>
        <end position="248"/>
    </location>
</feature>
<keyword evidence="4 8" id="KW-0805">Transcription regulation</keyword>
<evidence type="ECO:0000256" key="7">
    <source>
        <dbReference type="ARBA" id="ARBA00031257"/>
    </source>
</evidence>
<dbReference type="AlphaFoldDB" id="A0A913WR75"/>
<keyword evidence="8" id="KW-0010">Activator</keyword>
<dbReference type="Pfam" id="PF10018">
    <property type="entry name" value="Med4"/>
    <property type="match status" value="1"/>
</dbReference>
<reference evidence="11" key="1">
    <citation type="submission" date="2022-11" db="UniProtKB">
        <authorList>
            <consortium name="EnsemblMetazoa"/>
        </authorList>
    </citation>
    <scope>IDENTIFICATION</scope>
</reference>
<evidence type="ECO:0000256" key="2">
    <source>
        <dbReference type="ARBA" id="ARBA00009626"/>
    </source>
</evidence>
<dbReference type="PANTHER" id="PTHR13208">
    <property type="entry name" value="MEDIATOR OF RNA POLYMERASE II TRANSCRIPTION SUBUNIT 4"/>
    <property type="match status" value="1"/>
</dbReference>
<evidence type="ECO:0000313" key="12">
    <source>
        <dbReference type="Proteomes" id="UP000887567"/>
    </source>
</evidence>
<comment type="subunit">
    <text evidence="8">Component of the Mediator complex.</text>
</comment>
<evidence type="ECO:0000313" key="11">
    <source>
        <dbReference type="EnsemblMetazoa" id="XP_020892893.1"/>
    </source>
</evidence>
<accession>A0A913WR75</accession>
<dbReference type="InterPro" id="IPR019258">
    <property type="entry name" value="Mediator_Med4"/>
</dbReference>
<feature type="coiled-coil region" evidence="9">
    <location>
        <begin position="55"/>
        <end position="116"/>
    </location>
</feature>